<evidence type="ECO:0000256" key="7">
    <source>
        <dbReference type="ARBA" id="ARBA00023242"/>
    </source>
</evidence>
<gene>
    <name evidence="9" type="ORF">CMV_007061</name>
</gene>
<comment type="similarity">
    <text evidence="3">Belongs to the exportin family.</text>
</comment>
<comment type="caution">
    <text evidence="9">The sequence shown here is derived from an EMBL/GenBank/DDBJ whole genome shotgun (WGS) entry which is preliminary data.</text>
</comment>
<keyword evidence="7" id="KW-0539">Nucleus</keyword>
<accession>A0A8J4VSW8</accession>
<dbReference type="Pfam" id="PF25795">
    <property type="entry name" value="TPR_XPO7"/>
    <property type="match status" value="1"/>
</dbReference>
<dbReference type="GO" id="GO:0005049">
    <property type="term" value="F:nuclear export signal receptor activity"/>
    <property type="evidence" value="ECO:0007669"/>
    <property type="project" value="InterPro"/>
</dbReference>
<organism evidence="9 10">
    <name type="scientific">Castanea mollissima</name>
    <name type="common">Chinese chestnut</name>
    <dbReference type="NCBI Taxonomy" id="60419"/>
    <lineage>
        <taxon>Eukaryota</taxon>
        <taxon>Viridiplantae</taxon>
        <taxon>Streptophyta</taxon>
        <taxon>Embryophyta</taxon>
        <taxon>Tracheophyta</taxon>
        <taxon>Spermatophyta</taxon>
        <taxon>Magnoliopsida</taxon>
        <taxon>eudicotyledons</taxon>
        <taxon>Gunneridae</taxon>
        <taxon>Pentapetalae</taxon>
        <taxon>rosids</taxon>
        <taxon>fabids</taxon>
        <taxon>Fagales</taxon>
        <taxon>Fagaceae</taxon>
        <taxon>Castanea</taxon>
    </lineage>
</organism>
<dbReference type="Proteomes" id="UP000737018">
    <property type="component" value="Unassembled WGS sequence"/>
</dbReference>
<evidence type="ECO:0000256" key="6">
    <source>
        <dbReference type="ARBA" id="ARBA00022927"/>
    </source>
</evidence>
<dbReference type="EMBL" id="JRKL02000684">
    <property type="protein sequence ID" value="KAF3969115.1"/>
    <property type="molecule type" value="Genomic_DNA"/>
</dbReference>
<evidence type="ECO:0000313" key="10">
    <source>
        <dbReference type="Proteomes" id="UP000737018"/>
    </source>
</evidence>
<dbReference type="OrthoDB" id="10482023at2759"/>
<evidence type="ECO:0000256" key="2">
    <source>
        <dbReference type="ARBA" id="ARBA00004496"/>
    </source>
</evidence>
<feature type="domain" description="Exportin-7/Ran-binding protein 17 TPR repeats" evidence="8">
    <location>
        <begin position="1"/>
        <end position="35"/>
    </location>
</feature>
<dbReference type="InterPro" id="IPR044189">
    <property type="entry name" value="XPO4/7-like"/>
</dbReference>
<comment type="subcellular location">
    <subcellularLocation>
        <location evidence="2">Cytoplasm</location>
    </subcellularLocation>
    <subcellularLocation>
        <location evidence="1">Nucleus</location>
    </subcellularLocation>
</comment>
<protein>
    <recommendedName>
        <fullName evidence="8">Exportin-7/Ran-binding protein 17 TPR repeats domain-containing protein</fullName>
    </recommendedName>
</protein>
<evidence type="ECO:0000256" key="3">
    <source>
        <dbReference type="ARBA" id="ARBA00009466"/>
    </source>
</evidence>
<dbReference type="GO" id="GO:0005737">
    <property type="term" value="C:cytoplasm"/>
    <property type="evidence" value="ECO:0007669"/>
    <property type="project" value="UniProtKB-SubCell"/>
</dbReference>
<evidence type="ECO:0000313" key="9">
    <source>
        <dbReference type="EMBL" id="KAF3969115.1"/>
    </source>
</evidence>
<reference evidence="9" key="1">
    <citation type="submission" date="2020-03" db="EMBL/GenBank/DDBJ databases">
        <title>Castanea mollissima Vanexum genome sequencing.</title>
        <authorList>
            <person name="Staton M."/>
        </authorList>
    </citation>
    <scope>NUCLEOTIDE SEQUENCE</scope>
    <source>
        <tissue evidence="9">Leaf</tissue>
    </source>
</reference>
<proteinExistence type="inferred from homology"/>
<dbReference type="GO" id="GO:0005643">
    <property type="term" value="C:nuclear pore"/>
    <property type="evidence" value="ECO:0007669"/>
    <property type="project" value="TreeGrafter"/>
</dbReference>
<dbReference type="GO" id="GO:0006611">
    <property type="term" value="P:protein export from nucleus"/>
    <property type="evidence" value="ECO:0007669"/>
    <property type="project" value="TreeGrafter"/>
</dbReference>
<evidence type="ECO:0000256" key="5">
    <source>
        <dbReference type="ARBA" id="ARBA00022490"/>
    </source>
</evidence>
<keyword evidence="10" id="KW-1185">Reference proteome</keyword>
<dbReference type="InterPro" id="IPR057947">
    <property type="entry name" value="TPR_XPO7/RBP17"/>
</dbReference>
<evidence type="ECO:0000256" key="1">
    <source>
        <dbReference type="ARBA" id="ARBA00004123"/>
    </source>
</evidence>
<name>A0A8J4VSW8_9ROSI</name>
<evidence type="ECO:0000256" key="4">
    <source>
        <dbReference type="ARBA" id="ARBA00022448"/>
    </source>
</evidence>
<sequence length="145" mass="16962">MHSSKLYAWLSELLGLHDHLLLLNVIVSKIATNLKGAVPFLEEYRCSPSRTTFHYTIGWLILMEDSPVKFKSSMDPLLQQRRLSGWRNYKEIFFGLLLNLWSSLFDWRYPGHMPLLLKGSSHWTDAPEAKKYSLRLLHKPNQHTP</sequence>
<keyword evidence="5" id="KW-0963">Cytoplasm</keyword>
<keyword evidence="4" id="KW-0813">Transport</keyword>
<dbReference type="AlphaFoldDB" id="A0A8J4VSW8"/>
<dbReference type="PANTHER" id="PTHR12596:SF2">
    <property type="entry name" value="EXPORTIN-7 ISOFORM X1"/>
    <property type="match status" value="1"/>
</dbReference>
<evidence type="ECO:0000259" key="8">
    <source>
        <dbReference type="Pfam" id="PF25795"/>
    </source>
</evidence>
<keyword evidence="6" id="KW-0653">Protein transport</keyword>
<dbReference type="PANTHER" id="PTHR12596">
    <property type="entry name" value="EXPORTIN 4,7-RELATED"/>
    <property type="match status" value="1"/>
</dbReference>